<protein>
    <recommendedName>
        <fullName evidence="1">NIF system FeS cluster assembly NifU C-terminal domain-containing protein</fullName>
    </recommendedName>
</protein>
<evidence type="ECO:0000313" key="3">
    <source>
        <dbReference type="Proteomes" id="UP000177122"/>
    </source>
</evidence>
<dbReference type="GO" id="GO:0016226">
    <property type="term" value="P:iron-sulfur cluster assembly"/>
    <property type="evidence" value="ECO:0007669"/>
    <property type="project" value="InterPro"/>
</dbReference>
<name>A0A1G2CWN1_9BACT</name>
<proteinExistence type="predicted"/>
<comment type="caution">
    <text evidence="2">The sequence shown here is derived from an EMBL/GenBank/DDBJ whole genome shotgun (WGS) entry which is preliminary data.</text>
</comment>
<evidence type="ECO:0000313" key="2">
    <source>
        <dbReference type="EMBL" id="OGZ05687.1"/>
    </source>
</evidence>
<dbReference type="InterPro" id="IPR034904">
    <property type="entry name" value="FSCA_dom_sf"/>
</dbReference>
<evidence type="ECO:0000259" key="1">
    <source>
        <dbReference type="Pfam" id="PF01106"/>
    </source>
</evidence>
<dbReference type="InterPro" id="IPR001075">
    <property type="entry name" value="NIF_FeS_clus_asmbl_NifU_C"/>
</dbReference>
<accession>A0A1G2CWN1</accession>
<sequence>MLSLEERVHAVIARVRPYIQSHGGDVWVSGIVGEILTLRIEGSCAQCPLASLTYNKVVKTLLNEEVPEIREIVLT</sequence>
<dbReference type="Gene3D" id="3.30.300.130">
    <property type="entry name" value="Fe-S cluster assembly (FSCA)"/>
    <property type="match status" value="1"/>
</dbReference>
<gene>
    <name evidence="2" type="ORF">A2845_04740</name>
</gene>
<dbReference type="GO" id="GO:0051536">
    <property type="term" value="F:iron-sulfur cluster binding"/>
    <property type="evidence" value="ECO:0007669"/>
    <property type="project" value="InterPro"/>
</dbReference>
<dbReference type="AlphaFoldDB" id="A0A1G2CWN1"/>
<dbReference type="SUPFAM" id="SSF117916">
    <property type="entry name" value="Fe-S cluster assembly (FSCA) domain-like"/>
    <property type="match status" value="1"/>
</dbReference>
<dbReference type="EMBL" id="MHLI01000008">
    <property type="protein sequence ID" value="OGZ05687.1"/>
    <property type="molecule type" value="Genomic_DNA"/>
</dbReference>
<feature type="domain" description="NIF system FeS cluster assembly NifU C-terminal" evidence="1">
    <location>
        <begin position="8"/>
        <end position="72"/>
    </location>
</feature>
<reference evidence="2 3" key="1">
    <citation type="journal article" date="2016" name="Nat. Commun.">
        <title>Thousands of microbial genomes shed light on interconnected biogeochemical processes in an aquifer system.</title>
        <authorList>
            <person name="Anantharaman K."/>
            <person name="Brown C.T."/>
            <person name="Hug L.A."/>
            <person name="Sharon I."/>
            <person name="Castelle C.J."/>
            <person name="Probst A.J."/>
            <person name="Thomas B.C."/>
            <person name="Singh A."/>
            <person name="Wilkins M.J."/>
            <person name="Karaoz U."/>
            <person name="Brodie E.L."/>
            <person name="Williams K.H."/>
            <person name="Hubbard S.S."/>
            <person name="Banfield J.F."/>
        </authorList>
    </citation>
    <scope>NUCLEOTIDE SEQUENCE [LARGE SCALE GENOMIC DNA]</scope>
</reference>
<dbReference type="Proteomes" id="UP000177122">
    <property type="component" value="Unassembled WGS sequence"/>
</dbReference>
<dbReference type="Pfam" id="PF01106">
    <property type="entry name" value="NifU"/>
    <property type="match status" value="1"/>
</dbReference>
<dbReference type="GO" id="GO:0005506">
    <property type="term" value="F:iron ion binding"/>
    <property type="evidence" value="ECO:0007669"/>
    <property type="project" value="InterPro"/>
</dbReference>
<organism evidence="2 3">
    <name type="scientific">Candidatus Lloydbacteria bacterium RIFCSPHIGHO2_01_FULL_49_22</name>
    <dbReference type="NCBI Taxonomy" id="1798658"/>
    <lineage>
        <taxon>Bacteria</taxon>
        <taxon>Candidatus Lloydiibacteriota</taxon>
    </lineage>
</organism>
<dbReference type="PANTHER" id="PTHR11178">
    <property type="entry name" value="IRON-SULFUR CLUSTER SCAFFOLD PROTEIN NFU-RELATED"/>
    <property type="match status" value="1"/>
</dbReference>